<dbReference type="Proteomes" id="UP001320460">
    <property type="component" value="Chromosome"/>
</dbReference>
<proteinExistence type="inferred from homology"/>
<dbReference type="PANTHER" id="PTHR30629:SF2">
    <property type="entry name" value="PROPHAGE INTEGRASE INTS-RELATED"/>
    <property type="match status" value="1"/>
</dbReference>
<dbReference type="InterPro" id="IPR044068">
    <property type="entry name" value="CB"/>
</dbReference>
<keyword evidence="4" id="KW-0233">DNA recombination</keyword>
<evidence type="ECO:0000259" key="7">
    <source>
        <dbReference type="PROSITE" id="PS51900"/>
    </source>
</evidence>
<dbReference type="SUPFAM" id="SSF56349">
    <property type="entry name" value="DNA breaking-rejoining enzymes"/>
    <property type="match status" value="1"/>
</dbReference>
<dbReference type="InterPro" id="IPR050808">
    <property type="entry name" value="Phage_Integrase"/>
</dbReference>
<dbReference type="InterPro" id="IPR002104">
    <property type="entry name" value="Integrase_catalytic"/>
</dbReference>
<comment type="similarity">
    <text evidence="1">Belongs to the 'phage' integrase family.</text>
</comment>
<sequence length="373" mass="42581">MPILDLRFSNKSLQQLPSPLKGCQEYRDSQCPHLRALAYPNRITLAFRATIKNQRIYKTLGIFPLLNVETARQYVLGLLADTNTLMVQTSRYTVAQAIDELWLPDMQLYKKSPKSELSKLNKHVRPYWDQHLLRDITPVDIEKFAASLLDDLRPATVNRILAILSKIFALAIRAGWIAHSPSTYVRYLKENNIRYRTLTAREIPSFIRCAEALETPAADALLPTLYTGMRIGEICSLRWDDWYPEQQQLILPDTKSGHPFTCSLSEPACNIILRQHQLALSTHYIFPRLSAPTSPLSYPRSTFACICRNAGIDNLRIHDLRRTFATRALQVSGDIAMTSRLLNHHSLCATQRYAFHNNTSAQSVINQVVESFE</sequence>
<organism evidence="8 9">
    <name type="scientific">Phytobacter diazotrophicus</name>
    <dbReference type="NCBI Taxonomy" id="395631"/>
    <lineage>
        <taxon>Bacteria</taxon>
        <taxon>Pseudomonadati</taxon>
        <taxon>Pseudomonadota</taxon>
        <taxon>Gammaproteobacteria</taxon>
        <taxon>Enterobacterales</taxon>
        <taxon>Enterobacteriaceae</taxon>
        <taxon>Phytobacter</taxon>
    </lineage>
</organism>
<dbReference type="InterPro" id="IPR013762">
    <property type="entry name" value="Integrase-like_cat_sf"/>
</dbReference>
<evidence type="ECO:0000256" key="4">
    <source>
        <dbReference type="ARBA" id="ARBA00023172"/>
    </source>
</evidence>
<protein>
    <submittedName>
        <fullName evidence="8">Integrase</fullName>
    </submittedName>
</protein>
<evidence type="ECO:0000259" key="6">
    <source>
        <dbReference type="PROSITE" id="PS51898"/>
    </source>
</evidence>
<evidence type="ECO:0000256" key="3">
    <source>
        <dbReference type="ARBA" id="ARBA00023125"/>
    </source>
</evidence>
<dbReference type="InterPro" id="IPR010998">
    <property type="entry name" value="Integrase_recombinase_N"/>
</dbReference>
<accession>A0ABN6LS86</accession>
<evidence type="ECO:0000256" key="5">
    <source>
        <dbReference type="PROSITE-ProRule" id="PRU01248"/>
    </source>
</evidence>
<reference evidence="8 9" key="1">
    <citation type="submission" date="2021-12" db="EMBL/GenBank/DDBJ databases">
        <title>Complete genome sequence of Phytobacter diazotrophicus TA9734.</title>
        <authorList>
            <person name="Kubota H."/>
            <person name="Nakayama Y."/>
            <person name="Ariyoshi T."/>
        </authorList>
    </citation>
    <scope>NUCLEOTIDE SEQUENCE [LARGE SCALE GENOMIC DNA]</scope>
    <source>
        <strain evidence="8 9">TA9734</strain>
    </source>
</reference>
<dbReference type="PROSITE" id="PS51900">
    <property type="entry name" value="CB"/>
    <property type="match status" value="1"/>
</dbReference>
<keyword evidence="3 5" id="KW-0238">DNA-binding</keyword>
<dbReference type="CDD" id="cd00796">
    <property type="entry name" value="INT_Rci_Hp1_C"/>
    <property type="match status" value="1"/>
</dbReference>
<evidence type="ECO:0000256" key="1">
    <source>
        <dbReference type="ARBA" id="ARBA00008857"/>
    </source>
</evidence>
<dbReference type="Pfam" id="PF00589">
    <property type="entry name" value="Phage_integrase"/>
    <property type="match status" value="1"/>
</dbReference>
<gene>
    <name evidence="8" type="primary">int_1</name>
    <name evidence="8" type="ORF">PDTA9734_19550</name>
</gene>
<dbReference type="InterPro" id="IPR011010">
    <property type="entry name" value="DNA_brk_join_enz"/>
</dbReference>
<keyword evidence="2" id="KW-0229">DNA integration</keyword>
<evidence type="ECO:0000313" key="8">
    <source>
        <dbReference type="EMBL" id="BDD50468.1"/>
    </source>
</evidence>
<evidence type="ECO:0000256" key="2">
    <source>
        <dbReference type="ARBA" id="ARBA00022908"/>
    </source>
</evidence>
<keyword evidence="9" id="KW-1185">Reference proteome</keyword>
<dbReference type="EMBL" id="AP025334">
    <property type="protein sequence ID" value="BDD50468.1"/>
    <property type="molecule type" value="Genomic_DNA"/>
</dbReference>
<name>A0ABN6LS86_9ENTR</name>
<dbReference type="PANTHER" id="PTHR30629">
    <property type="entry name" value="PROPHAGE INTEGRASE"/>
    <property type="match status" value="1"/>
</dbReference>
<evidence type="ECO:0000313" key="9">
    <source>
        <dbReference type="Proteomes" id="UP001320460"/>
    </source>
</evidence>
<dbReference type="RefSeq" id="WP_125124321.1">
    <property type="nucleotide sequence ID" value="NZ_AP025334.1"/>
</dbReference>
<feature type="domain" description="Tyr recombinase" evidence="6">
    <location>
        <begin position="193"/>
        <end position="369"/>
    </location>
</feature>
<feature type="domain" description="Core-binding (CB)" evidence="7">
    <location>
        <begin position="83"/>
        <end position="172"/>
    </location>
</feature>
<dbReference type="Gene3D" id="1.10.150.130">
    <property type="match status" value="1"/>
</dbReference>
<dbReference type="PROSITE" id="PS51898">
    <property type="entry name" value="TYR_RECOMBINASE"/>
    <property type="match status" value="1"/>
</dbReference>
<dbReference type="Gene3D" id="1.10.443.10">
    <property type="entry name" value="Intergrase catalytic core"/>
    <property type="match status" value="1"/>
</dbReference>